<name>A0A3S4DH63_9BRAD</name>
<dbReference type="GO" id="GO:0016746">
    <property type="term" value="F:acyltransferase activity"/>
    <property type="evidence" value="ECO:0007669"/>
    <property type="project" value="UniProtKB-KW"/>
</dbReference>
<dbReference type="Proteomes" id="UP000289200">
    <property type="component" value="Unassembled WGS sequence"/>
</dbReference>
<sequence length="620" mass="68375">MLRCGVGAQWTDPARVADAPDQPAEAHPMTHPASPPAPATHIDDDTGFEAFRALDRTRIALTAQATGGLSPTALGLAFFDWGMHLAAAPGKCMELAWRASRRAMRFQAQLAASSVGRDPPPHVVAPGNDPRFAAPAWHTPPFELWAQSFLLAEQWWHDLTHDVPGVAPHHQDMVAFTVRQLLDMASPSNLPFMNPEVIDKTRESFGTNLIHGFQNWAEDMSRTATGRPPAGTEAFAVGRDVAVTPGQVVYRNALIELIQYAPATDTVAAEPILIVPAWIMKYYILDLSPQNSLIRWLVAQGHTVFCISWRNPGPEDRDIAFDDYRRLGPMAALDAIAAIMPGRRVHGAGYCLGGTLLAIAAAAMARTGDDRLASLTLLAAQMDFSEPGELALFIDHSQLHMLESMMWNRGYLSADQMAGAFQLLRTTDLVWSRLVHDYLMGERSRMNDLMAWNADSTRMPYRMHAEYLRRLYVDNELAACRFMVDGRPAVIQNIRVPIFTVATERDHVAPWRSVYKIHYLSDTDVTFVLTSGGHNAGIVSEPGRPHRHYRVVLKRAADPCISPDEWMAATAPKPGSWWTEWAGWLATHSAAERMAPPALGAPAKGYAPLAAAPGTYVHQR</sequence>
<keyword evidence="1" id="KW-0808">Transferase</keyword>
<dbReference type="PANTHER" id="PTHR36837:SF5">
    <property type="entry name" value="POLY-3-HYDROXYBUTYRATE SYNTHASE"/>
    <property type="match status" value="1"/>
</dbReference>
<feature type="domain" description="Poly-beta-hydroxybutyrate polymerase N-terminal" evidence="4">
    <location>
        <begin position="129"/>
        <end position="297"/>
    </location>
</feature>
<evidence type="ECO:0000259" key="5">
    <source>
        <dbReference type="Pfam" id="PF12551"/>
    </source>
</evidence>
<evidence type="ECO:0000313" key="7">
    <source>
        <dbReference type="Proteomes" id="UP000289200"/>
    </source>
</evidence>
<feature type="region of interest" description="Disordered" evidence="3">
    <location>
        <begin position="1"/>
        <end position="36"/>
    </location>
</feature>
<evidence type="ECO:0000259" key="4">
    <source>
        <dbReference type="Pfam" id="PF07167"/>
    </source>
</evidence>
<dbReference type="EMBL" id="UWOC01000166">
    <property type="protein sequence ID" value="VCU10298.1"/>
    <property type="molecule type" value="Genomic_DNA"/>
</dbReference>
<dbReference type="AlphaFoldDB" id="A0A3S4DH63"/>
<dbReference type="SUPFAM" id="SSF53474">
    <property type="entry name" value="alpha/beta-Hydrolases"/>
    <property type="match status" value="1"/>
</dbReference>
<dbReference type="InterPro" id="IPR029058">
    <property type="entry name" value="AB_hydrolase_fold"/>
</dbReference>
<dbReference type="InterPro" id="IPR022211">
    <property type="entry name" value="PHBC_N"/>
</dbReference>
<dbReference type="InterPro" id="IPR051321">
    <property type="entry name" value="PHA/PHB_synthase"/>
</dbReference>
<evidence type="ECO:0000313" key="6">
    <source>
        <dbReference type="EMBL" id="VCU10298.1"/>
    </source>
</evidence>
<dbReference type="InterPro" id="IPR010941">
    <property type="entry name" value="PhaC_N"/>
</dbReference>
<dbReference type="OrthoDB" id="7208816at2"/>
<gene>
    <name evidence="6" type="primary">phaC_2</name>
    <name evidence="6" type="ORF">RHODGE_RHODGE_03486</name>
</gene>
<dbReference type="Pfam" id="PF12551">
    <property type="entry name" value="PHBC_N"/>
    <property type="match status" value="1"/>
</dbReference>
<dbReference type="PANTHER" id="PTHR36837">
    <property type="entry name" value="POLY(3-HYDROXYALKANOATE) POLYMERASE SUBUNIT PHAC"/>
    <property type="match status" value="1"/>
</dbReference>
<dbReference type="Gene3D" id="3.40.50.1820">
    <property type="entry name" value="alpha/beta hydrolase"/>
    <property type="match status" value="1"/>
</dbReference>
<evidence type="ECO:0000256" key="1">
    <source>
        <dbReference type="ARBA" id="ARBA00022679"/>
    </source>
</evidence>
<dbReference type="GO" id="GO:0042619">
    <property type="term" value="P:poly-hydroxybutyrate biosynthetic process"/>
    <property type="evidence" value="ECO:0007669"/>
    <property type="project" value="InterPro"/>
</dbReference>
<evidence type="ECO:0000256" key="2">
    <source>
        <dbReference type="ARBA" id="ARBA00023315"/>
    </source>
</evidence>
<feature type="domain" description="Poly-beta-hydroxybutyrate polymerase N-terminal" evidence="5">
    <location>
        <begin position="50"/>
        <end position="91"/>
    </location>
</feature>
<dbReference type="Pfam" id="PF07167">
    <property type="entry name" value="PhaC_N"/>
    <property type="match status" value="1"/>
</dbReference>
<organism evidence="6 7">
    <name type="scientific">Rhodoplanes serenus</name>
    <dbReference type="NCBI Taxonomy" id="200615"/>
    <lineage>
        <taxon>Bacteria</taxon>
        <taxon>Pseudomonadati</taxon>
        <taxon>Pseudomonadota</taxon>
        <taxon>Alphaproteobacteria</taxon>
        <taxon>Hyphomicrobiales</taxon>
        <taxon>Nitrobacteraceae</taxon>
        <taxon>Rhodoplanes</taxon>
    </lineage>
</organism>
<accession>A0A3S4DH63</accession>
<comment type="caution">
    <text evidence="6">The sequence shown here is derived from an EMBL/GenBank/DDBJ whole genome shotgun (WGS) entry which is preliminary data.</text>
</comment>
<evidence type="ECO:0000256" key="3">
    <source>
        <dbReference type="SAM" id="MobiDB-lite"/>
    </source>
</evidence>
<reference evidence="7" key="1">
    <citation type="submission" date="2018-10" db="EMBL/GenBank/DDBJ databases">
        <authorList>
            <person name="Peiro R."/>
            <person name="Begona"/>
            <person name="Cbmso G."/>
            <person name="Lopez M."/>
            <person name="Gonzalez S."/>
            <person name="Sacristan E."/>
            <person name="Castillo E."/>
        </authorList>
    </citation>
    <scope>NUCLEOTIDE SEQUENCE [LARGE SCALE GENOMIC DNA]</scope>
</reference>
<keyword evidence="7" id="KW-1185">Reference proteome</keyword>
<proteinExistence type="predicted"/>
<keyword evidence="2" id="KW-0012">Acyltransferase</keyword>
<protein>
    <submittedName>
        <fullName evidence="6">Poly(3-hydroxyalkanoate) polymerase subunit PhaC</fullName>
    </submittedName>
</protein>